<dbReference type="FunFam" id="3.40.630.10:FF:000020">
    <property type="entry name" value="Carboxypeptidase D"/>
    <property type="match status" value="1"/>
</dbReference>
<feature type="domain" description="Peptidase M14" evidence="12">
    <location>
        <begin position="195"/>
        <end position="491"/>
    </location>
</feature>
<accession>A0A443SM08</accession>
<keyword evidence="11" id="KW-0472">Membrane</keyword>
<comment type="cofactor">
    <cofactor evidence="1">
        <name>Zn(2+)</name>
        <dbReference type="ChEBI" id="CHEBI:29105"/>
    </cofactor>
</comment>
<evidence type="ECO:0000256" key="4">
    <source>
        <dbReference type="ARBA" id="ARBA00022670"/>
    </source>
</evidence>
<dbReference type="Pfam" id="PF13620">
    <property type="entry name" value="CarboxypepD_reg"/>
    <property type="match status" value="3"/>
</dbReference>
<dbReference type="PANTHER" id="PTHR11532">
    <property type="entry name" value="PROTEASE M14 CARBOXYPEPTIDASE"/>
    <property type="match status" value="1"/>
</dbReference>
<evidence type="ECO:0000256" key="3">
    <source>
        <dbReference type="ARBA" id="ARBA00022645"/>
    </source>
</evidence>
<feature type="domain" description="Peptidase M14" evidence="12">
    <location>
        <begin position="591"/>
        <end position="848"/>
    </location>
</feature>
<feature type="region of interest" description="Disordered" evidence="10">
    <location>
        <begin position="159"/>
        <end position="185"/>
    </location>
</feature>
<evidence type="ECO:0000256" key="9">
    <source>
        <dbReference type="PROSITE-ProRule" id="PRU01379"/>
    </source>
</evidence>
<dbReference type="GO" id="GO:0004181">
    <property type="term" value="F:metallocarboxypeptidase activity"/>
    <property type="evidence" value="ECO:0007669"/>
    <property type="project" value="InterPro"/>
</dbReference>
<dbReference type="FunFam" id="2.60.40.1120:FF:000004">
    <property type="entry name" value="Carboxypeptidase E"/>
    <property type="match status" value="1"/>
</dbReference>
<dbReference type="PRINTS" id="PR00765">
    <property type="entry name" value="CRBOXYPTASEA"/>
</dbReference>
<dbReference type="PANTHER" id="PTHR11532:SF57">
    <property type="entry name" value="CARBOXYPEPTIDASE D, B"/>
    <property type="match status" value="1"/>
</dbReference>
<keyword evidence="14" id="KW-1185">Reference proteome</keyword>
<evidence type="ECO:0000256" key="1">
    <source>
        <dbReference type="ARBA" id="ARBA00001947"/>
    </source>
</evidence>
<dbReference type="InterPro" id="IPR050753">
    <property type="entry name" value="Peptidase_M14_domain"/>
</dbReference>
<comment type="similarity">
    <text evidence="2 9">Belongs to the peptidase M14 family.</text>
</comment>
<dbReference type="CDD" id="cd11308">
    <property type="entry name" value="Peptidase_M14NE-CP-C_like"/>
    <property type="match status" value="2"/>
</dbReference>
<evidence type="ECO:0000256" key="5">
    <source>
        <dbReference type="ARBA" id="ARBA00022723"/>
    </source>
</evidence>
<dbReference type="Gene3D" id="3.40.630.10">
    <property type="entry name" value="Zn peptidases"/>
    <property type="match status" value="3"/>
</dbReference>
<dbReference type="PROSITE" id="PS52035">
    <property type="entry name" value="PEPTIDASE_M14"/>
    <property type="match status" value="3"/>
</dbReference>
<dbReference type="PROSITE" id="PS00133">
    <property type="entry name" value="CARBOXYPEPT_ZN_2"/>
    <property type="match status" value="1"/>
</dbReference>
<dbReference type="VEuPathDB" id="VectorBase:LDEU003464"/>
<evidence type="ECO:0000256" key="10">
    <source>
        <dbReference type="SAM" id="MobiDB-lite"/>
    </source>
</evidence>
<feature type="compositionally biased region" description="Polar residues" evidence="10">
    <location>
        <begin position="159"/>
        <end position="169"/>
    </location>
</feature>
<keyword evidence="6" id="KW-0378">Hydrolase</keyword>
<gene>
    <name evidence="13" type="ORF">B4U80_07456</name>
</gene>
<feature type="transmembrane region" description="Helical" evidence="11">
    <location>
        <begin position="955"/>
        <end position="978"/>
    </location>
</feature>
<dbReference type="InterPro" id="IPR000834">
    <property type="entry name" value="Peptidase_M14"/>
</dbReference>
<reference evidence="13 14" key="1">
    <citation type="journal article" date="2018" name="Gigascience">
        <title>Genomes of trombidid mites reveal novel predicted allergens and laterally-transferred genes associated with secondary metabolism.</title>
        <authorList>
            <person name="Dong X."/>
            <person name="Chaisiri K."/>
            <person name="Xia D."/>
            <person name="Armstrong S.D."/>
            <person name="Fang Y."/>
            <person name="Donnelly M.J."/>
            <person name="Kadowaki T."/>
            <person name="McGarry J.W."/>
            <person name="Darby A.C."/>
            <person name="Makepeace B.L."/>
        </authorList>
    </citation>
    <scope>NUCLEOTIDE SEQUENCE [LARGE SCALE GENOMIC DNA]</scope>
    <source>
        <strain evidence="13">UoL-UT</strain>
    </source>
</reference>
<feature type="active site" description="Proton donor/acceptor" evidence="9">
    <location>
        <position position="461"/>
    </location>
</feature>
<dbReference type="OrthoDB" id="10249045at2759"/>
<evidence type="ECO:0000256" key="7">
    <source>
        <dbReference type="ARBA" id="ARBA00022833"/>
    </source>
</evidence>
<evidence type="ECO:0000313" key="13">
    <source>
        <dbReference type="EMBL" id="RWS28578.1"/>
    </source>
</evidence>
<evidence type="ECO:0000259" key="12">
    <source>
        <dbReference type="PROSITE" id="PS52035"/>
    </source>
</evidence>
<sequence>MHSGRACPNEYFKNGITNGADWYDVPGGMQDFNYVYSNCFEITLELSCCKYPKASELQKEWLKNRESLLSFIEQVHIGFKGIIKDSETKKPVKRAFVKVVGIDSNVTTTNDGEFWRLLVDGSYNITVEAYGYRTETLHIQVLNGGPKKLMEINLTPNESVNQKSSQVAHSSHGKQDSKVMSSDDSDDITNTYHFKHHNNEEVVSILKSLHSKYPHISRLYSIGKSIKGRDLIVIEISDNPGFHEPGEPEFKYVANIHGNEVVGREMMLVLIQYLLEGYSHNETLTKLINSTRIHILPTLNPDGYEMSMPGDCDTEVGRGNAKNVDLNRNFPDQFKGQPAEVEPETQAVMKWLKDYPFVLSASLHGGSLVANYPFDGNQEEKDHIYTKSPDDALFKHLASVYSQNHKTMHLGKPCVECGSVSKLLSEKFPDGITNGAAWYVLYGGMQDYNYLQANCFELTLELGCYKYPYESQLKNFWVENKQPLIAFMQEVHKGFKGFVLNKQGYPLANATIHVDGVDHSVVSTVSGDYWRLMLPGTYKVTATKEGYLSETRTVVVTSDEAIVVNFTLQDGFSSWSKWNDFDIATNLDDTHYMSNDEIHSSLDFFAEVDRELVSVYTNHGPNNEKALQFIVITDNNKNKKKIKVALIGGLLGNEPVGRELLIRFARHLIQGFKSKNEKIVNLLRSMEVHIIPAVDEQGFLKSKAGVCNQSLEITLENKFGSHSDKVYGPVEALKRTFEVNKYTTTLLVRSGGLSVEYPKGANISAVDMLVKAFLVNHPLLSKGIKCIDNHPVVEFSSSPESLLNYVYQHHKTLAISSRVSCCQYPSVHELPQLWNQNLYSLIAFLESSLKTNEGNNTEILKEKVISGIHGNIVDTYGSAVPFAKLTMQGKNEKTFASDEKGHFSIPLNEGQYIFVISAHGFWSATKLFSVTAGQDNISTIELVRDTAVFGLPRPVFIIICGSIILSLLVFALCTYNLIAARRYRGYSFTKLGTETSLFEDDDIEYAKKFNVHRYTDGSDSSSEDELYNVHIWRNNKEAIS</sequence>
<evidence type="ECO:0000256" key="6">
    <source>
        <dbReference type="ARBA" id="ARBA00022801"/>
    </source>
</evidence>
<evidence type="ECO:0000256" key="2">
    <source>
        <dbReference type="ARBA" id="ARBA00005988"/>
    </source>
</evidence>
<keyword evidence="5" id="KW-0479">Metal-binding</keyword>
<comment type="caution">
    <text evidence="13">The sequence shown here is derived from an EMBL/GenBank/DDBJ whole genome shotgun (WGS) entry which is preliminary data.</text>
</comment>
<keyword evidence="11" id="KW-1133">Transmembrane helix</keyword>
<dbReference type="EMBL" id="NCKV01001307">
    <property type="protein sequence ID" value="RWS28578.1"/>
    <property type="molecule type" value="Genomic_DNA"/>
</dbReference>
<dbReference type="AlphaFoldDB" id="A0A443SM08"/>
<dbReference type="GO" id="GO:0006518">
    <property type="term" value="P:peptide metabolic process"/>
    <property type="evidence" value="ECO:0007669"/>
    <property type="project" value="TreeGrafter"/>
</dbReference>
<dbReference type="SMART" id="SM00631">
    <property type="entry name" value="Zn_pept"/>
    <property type="match status" value="1"/>
</dbReference>
<dbReference type="InterPro" id="IPR008969">
    <property type="entry name" value="CarboxyPept-like_regulatory"/>
</dbReference>
<dbReference type="SUPFAM" id="SSF53187">
    <property type="entry name" value="Zn-dependent exopeptidases"/>
    <property type="match status" value="3"/>
</dbReference>
<keyword evidence="7" id="KW-0862">Zinc</keyword>
<dbReference type="GO" id="GO:0008270">
    <property type="term" value="F:zinc ion binding"/>
    <property type="evidence" value="ECO:0007669"/>
    <property type="project" value="InterPro"/>
</dbReference>
<feature type="active site" description="Proton donor/acceptor" evidence="9">
    <location>
        <position position="45"/>
    </location>
</feature>
<feature type="domain" description="Peptidase M14" evidence="12">
    <location>
        <begin position="1"/>
        <end position="75"/>
    </location>
</feature>
<comment type="caution">
    <text evidence="9">Lacks conserved residue(s) required for the propagation of feature annotation.</text>
</comment>
<dbReference type="STRING" id="299467.A0A443SM08"/>
<keyword evidence="11" id="KW-0812">Transmembrane</keyword>
<evidence type="ECO:0000256" key="8">
    <source>
        <dbReference type="ARBA" id="ARBA00023180"/>
    </source>
</evidence>
<dbReference type="GO" id="GO:0016485">
    <property type="term" value="P:protein processing"/>
    <property type="evidence" value="ECO:0007669"/>
    <property type="project" value="TreeGrafter"/>
</dbReference>
<dbReference type="PROSITE" id="PS00132">
    <property type="entry name" value="CARBOXYPEPT_ZN_1"/>
    <property type="match status" value="1"/>
</dbReference>
<dbReference type="Gene3D" id="2.60.40.1120">
    <property type="entry name" value="Carboxypeptidase-like, regulatory domain"/>
    <property type="match status" value="3"/>
</dbReference>
<dbReference type="Proteomes" id="UP000288716">
    <property type="component" value="Unassembled WGS sequence"/>
</dbReference>
<keyword evidence="4" id="KW-0645">Protease</keyword>
<keyword evidence="8" id="KW-0325">Glycoprotein</keyword>
<dbReference type="Pfam" id="PF00246">
    <property type="entry name" value="Peptidase_M14"/>
    <property type="match status" value="3"/>
</dbReference>
<keyword evidence="3 13" id="KW-0121">Carboxypeptidase</keyword>
<dbReference type="GO" id="GO:0005615">
    <property type="term" value="C:extracellular space"/>
    <property type="evidence" value="ECO:0007669"/>
    <property type="project" value="TreeGrafter"/>
</dbReference>
<protein>
    <submittedName>
        <fullName evidence="13">Carboxypeptidase D-like protein</fullName>
    </submittedName>
</protein>
<organism evidence="13 14">
    <name type="scientific">Leptotrombidium deliense</name>
    <dbReference type="NCBI Taxonomy" id="299467"/>
    <lineage>
        <taxon>Eukaryota</taxon>
        <taxon>Metazoa</taxon>
        <taxon>Ecdysozoa</taxon>
        <taxon>Arthropoda</taxon>
        <taxon>Chelicerata</taxon>
        <taxon>Arachnida</taxon>
        <taxon>Acari</taxon>
        <taxon>Acariformes</taxon>
        <taxon>Trombidiformes</taxon>
        <taxon>Prostigmata</taxon>
        <taxon>Anystina</taxon>
        <taxon>Parasitengona</taxon>
        <taxon>Trombiculoidea</taxon>
        <taxon>Trombiculidae</taxon>
        <taxon>Leptotrombidium</taxon>
    </lineage>
</organism>
<name>A0A443SM08_9ACAR</name>
<dbReference type="CDD" id="cd03858">
    <property type="entry name" value="M14_CP_N-E_like"/>
    <property type="match status" value="1"/>
</dbReference>
<evidence type="ECO:0000313" key="14">
    <source>
        <dbReference type="Proteomes" id="UP000288716"/>
    </source>
</evidence>
<dbReference type="InterPro" id="IPR057247">
    <property type="entry name" value="CARBOXYPEPT_ZN_2"/>
</dbReference>
<dbReference type="SUPFAM" id="SSF49464">
    <property type="entry name" value="Carboxypeptidase regulatory domain-like"/>
    <property type="match status" value="2"/>
</dbReference>
<evidence type="ECO:0000256" key="11">
    <source>
        <dbReference type="SAM" id="Phobius"/>
    </source>
</evidence>
<proteinExistence type="inferred from homology"/>
<dbReference type="InterPro" id="IPR057246">
    <property type="entry name" value="CARBOXYPEPT_ZN_1"/>
</dbReference>